<dbReference type="InterPro" id="IPR051876">
    <property type="entry name" value="ODA-DC/CCD"/>
</dbReference>
<feature type="compositionally biased region" description="Low complexity" evidence="3">
    <location>
        <begin position="554"/>
        <end position="579"/>
    </location>
</feature>
<keyword evidence="1 2" id="KW-0175">Coiled coil</keyword>
<feature type="coiled-coil region" evidence="2">
    <location>
        <begin position="384"/>
        <end position="411"/>
    </location>
</feature>
<gene>
    <name evidence="5" type="ORF">V7S43_012001</name>
</gene>
<feature type="region of interest" description="Disordered" evidence="3">
    <location>
        <begin position="548"/>
        <end position="615"/>
    </location>
</feature>
<evidence type="ECO:0000313" key="5">
    <source>
        <dbReference type="EMBL" id="KAL3663060.1"/>
    </source>
</evidence>
<dbReference type="AlphaFoldDB" id="A0ABD3F863"/>
<protein>
    <recommendedName>
        <fullName evidence="4">ODAD1 central coiled coil region domain-containing protein</fullName>
    </recommendedName>
</protein>
<dbReference type="Pfam" id="PF21773">
    <property type="entry name" value="ODAD1_CC"/>
    <property type="match status" value="1"/>
</dbReference>
<feature type="coiled-coil region" evidence="2">
    <location>
        <begin position="61"/>
        <end position="95"/>
    </location>
</feature>
<dbReference type="EMBL" id="JBIMZQ010000029">
    <property type="protein sequence ID" value="KAL3663060.1"/>
    <property type="molecule type" value="Genomic_DNA"/>
</dbReference>
<evidence type="ECO:0000313" key="6">
    <source>
        <dbReference type="Proteomes" id="UP001632037"/>
    </source>
</evidence>
<keyword evidence="6" id="KW-1185">Reference proteome</keyword>
<feature type="domain" description="ODAD1 central coiled coil region" evidence="4">
    <location>
        <begin position="304"/>
        <end position="475"/>
    </location>
</feature>
<evidence type="ECO:0000256" key="2">
    <source>
        <dbReference type="SAM" id="Coils"/>
    </source>
</evidence>
<comment type="caution">
    <text evidence="5">The sequence shown here is derived from an EMBL/GenBank/DDBJ whole genome shotgun (WGS) entry which is preliminary data.</text>
</comment>
<dbReference type="Proteomes" id="UP001632037">
    <property type="component" value="Unassembled WGS sequence"/>
</dbReference>
<reference evidence="5 6" key="1">
    <citation type="submission" date="2024-09" db="EMBL/GenBank/DDBJ databases">
        <title>Genome sequencing and assembly of Phytophthora oleae, isolate VK10A, causative agent of rot of olive drupes.</title>
        <authorList>
            <person name="Conti Taguali S."/>
            <person name="Riolo M."/>
            <person name="La Spada F."/>
            <person name="Cacciola S.O."/>
            <person name="Dionisio G."/>
        </authorList>
    </citation>
    <scope>NUCLEOTIDE SEQUENCE [LARGE SCALE GENOMIC DNA]</scope>
    <source>
        <strain evidence="5 6">VK10A</strain>
    </source>
</reference>
<dbReference type="PANTHER" id="PTHR21694">
    <property type="entry name" value="COILED-COIL DOMAIN-CONTAINING PROTEIN 63"/>
    <property type="match status" value="1"/>
</dbReference>
<feature type="coiled-coil region" evidence="2">
    <location>
        <begin position="124"/>
        <end position="151"/>
    </location>
</feature>
<feature type="coiled-coil region" evidence="2">
    <location>
        <begin position="183"/>
        <end position="259"/>
    </location>
</feature>
<evidence type="ECO:0000256" key="3">
    <source>
        <dbReference type="SAM" id="MobiDB-lite"/>
    </source>
</evidence>
<evidence type="ECO:0000259" key="4">
    <source>
        <dbReference type="Pfam" id="PF21773"/>
    </source>
</evidence>
<dbReference type="InterPro" id="IPR049258">
    <property type="entry name" value="ODAD1_CC"/>
</dbReference>
<accession>A0ABD3F863</accession>
<proteinExistence type="predicted"/>
<name>A0ABD3F863_9STRA</name>
<feature type="region of interest" description="Disordered" evidence="3">
    <location>
        <begin position="1"/>
        <end position="44"/>
    </location>
</feature>
<evidence type="ECO:0000256" key="1">
    <source>
        <dbReference type="ARBA" id="ARBA00023054"/>
    </source>
</evidence>
<dbReference type="PANTHER" id="PTHR21694:SF18">
    <property type="entry name" value="COILED-COIL DOMAIN-CONTAINING PROTEIN 63"/>
    <property type="match status" value="1"/>
</dbReference>
<organism evidence="5 6">
    <name type="scientific">Phytophthora oleae</name>
    <dbReference type="NCBI Taxonomy" id="2107226"/>
    <lineage>
        <taxon>Eukaryota</taxon>
        <taxon>Sar</taxon>
        <taxon>Stramenopiles</taxon>
        <taxon>Oomycota</taxon>
        <taxon>Peronosporomycetes</taxon>
        <taxon>Peronosporales</taxon>
        <taxon>Peronosporaceae</taxon>
        <taxon>Phytophthora</taxon>
    </lineage>
</organism>
<sequence>MPTSPAPRSVKKGAAGPASGSGLIAPSPASSPTRPGKSKTQSSHIDQQLLELELDDGNRHSKELTLCLNEYAKKIDELQEKNRRLEEELAFDDHVARDDPFFNEQTAEKLSNLYLQGNNFMIRLELERKEVARLNALIQSHESTLAQQKMKLYELAALDHNHGIMLGRVRKMEHDIDRRLVKVNEKLNRNRQLREVIDAHRTERARMDGIFTKISLETLSKRHKVARVSDEVEKIRQEIETVEQEIEDVRQEGEEWEMTCDRRAAVLLQELKEIALHQKDAEELVDVEKYKFLGENDIMKNVSEAKESEVQSRAKKSKWKSGQAKVTTDAMLTKYQENRNYIEKIHEVSGTKTVSEMIDAFNNQYPSPRNAGGLSEHFDRIQHVNQLAEEIENLRLVSTKLREEIGKLKQRKDSVDFQRMNRIEGLRSKLQYTNEQKNLKEDANREMQTFLEAIKPAVLLFHARIGCSDVHTDNMKQVLGDIEEQIVTVLQGYHAKVETNKKEEAPIQTFASANLPSQVTNSKRKASVATRSRRVSVGAKAVKEFVNAGETTRKGSSTTTSSAGSGSSKAQQAPPSAADDGNKSPIARSVKSMLSKDQPYRYAGLRPPHLSMEELRKKDNVEEEYPLTYHELKVKVWHSDASQ</sequence>
<feature type="compositionally biased region" description="Low complexity" evidence="3">
    <location>
        <begin position="13"/>
        <end position="32"/>
    </location>
</feature>